<evidence type="ECO:0000313" key="2">
    <source>
        <dbReference type="Proteomes" id="UP000784294"/>
    </source>
</evidence>
<organism evidence="1 2">
    <name type="scientific">Protopolystoma xenopodis</name>
    <dbReference type="NCBI Taxonomy" id="117903"/>
    <lineage>
        <taxon>Eukaryota</taxon>
        <taxon>Metazoa</taxon>
        <taxon>Spiralia</taxon>
        <taxon>Lophotrochozoa</taxon>
        <taxon>Platyhelminthes</taxon>
        <taxon>Monogenea</taxon>
        <taxon>Polyopisthocotylea</taxon>
        <taxon>Polystomatidea</taxon>
        <taxon>Polystomatidae</taxon>
        <taxon>Protopolystoma</taxon>
    </lineage>
</organism>
<dbReference type="AlphaFoldDB" id="A0A448X4Y7"/>
<reference evidence="1" key="1">
    <citation type="submission" date="2018-11" db="EMBL/GenBank/DDBJ databases">
        <authorList>
            <consortium name="Pathogen Informatics"/>
        </authorList>
    </citation>
    <scope>NUCLEOTIDE SEQUENCE</scope>
</reference>
<dbReference type="OrthoDB" id="6111648at2759"/>
<proteinExistence type="predicted"/>
<gene>
    <name evidence="1" type="ORF">PXEA_LOCUS21603</name>
</gene>
<protein>
    <submittedName>
        <fullName evidence="1">Uncharacterized protein</fullName>
    </submittedName>
</protein>
<sequence length="78" mass="8486">MTRLLPLLPPDSETHNPLFWVALGVLQLDEASLYSAGLALLEQNLVTLDQHGAFDQEVGQPLFSLSLGLAMNFIPISP</sequence>
<evidence type="ECO:0000313" key="1">
    <source>
        <dbReference type="EMBL" id="VEL28163.1"/>
    </source>
</evidence>
<comment type="caution">
    <text evidence="1">The sequence shown here is derived from an EMBL/GenBank/DDBJ whole genome shotgun (WGS) entry which is preliminary data.</text>
</comment>
<accession>A0A448X4Y7</accession>
<dbReference type="EMBL" id="CAAALY010092848">
    <property type="protein sequence ID" value="VEL28163.1"/>
    <property type="molecule type" value="Genomic_DNA"/>
</dbReference>
<keyword evidence="2" id="KW-1185">Reference proteome</keyword>
<name>A0A448X4Y7_9PLAT</name>
<dbReference type="Proteomes" id="UP000784294">
    <property type="component" value="Unassembled WGS sequence"/>
</dbReference>